<keyword evidence="6" id="KW-0282">Flagellum</keyword>
<keyword evidence="6" id="KW-0969">Cilium</keyword>
<protein>
    <recommendedName>
        <fullName evidence="4 5">Flagellar hook-basal body complex protein FliE</fullName>
    </recommendedName>
</protein>
<evidence type="ECO:0000256" key="1">
    <source>
        <dbReference type="ARBA" id="ARBA00004117"/>
    </source>
</evidence>
<evidence type="ECO:0000313" key="6">
    <source>
        <dbReference type="EMBL" id="AIA55120.1"/>
    </source>
</evidence>
<keyword evidence="6" id="KW-0966">Cell projection</keyword>
<dbReference type="HOGENOM" id="CLU_147249_0_0_6"/>
<dbReference type="GO" id="GO:0003774">
    <property type="term" value="F:cytoskeletal motor activity"/>
    <property type="evidence" value="ECO:0007669"/>
    <property type="project" value="InterPro"/>
</dbReference>
<dbReference type="PANTHER" id="PTHR34653">
    <property type="match status" value="1"/>
</dbReference>
<dbReference type="InterPro" id="IPR001624">
    <property type="entry name" value="FliE"/>
</dbReference>
<name>A0A059ZU26_ACICK</name>
<proteinExistence type="inferred from homology"/>
<comment type="similarity">
    <text evidence="2 4">Belongs to the FliE family.</text>
</comment>
<dbReference type="NCBIfam" id="TIGR00205">
    <property type="entry name" value="fliE"/>
    <property type="match status" value="1"/>
</dbReference>
<dbReference type="GeneID" id="92931460"/>
<gene>
    <name evidence="4" type="primary">fliE</name>
    <name evidence="6" type="ORF">Acaty_c1252</name>
</gene>
<dbReference type="PRINTS" id="PR01006">
    <property type="entry name" value="FLGHOOKFLIE"/>
</dbReference>
<dbReference type="KEGG" id="acz:Acaty_c1252"/>
<comment type="subcellular location">
    <subcellularLocation>
        <location evidence="1 4">Bacterial flagellum basal body</location>
    </subcellularLocation>
</comment>
<evidence type="ECO:0000313" key="7">
    <source>
        <dbReference type="Proteomes" id="UP000005522"/>
    </source>
</evidence>
<dbReference type="HAMAP" id="MF_00724">
    <property type="entry name" value="FliE"/>
    <property type="match status" value="1"/>
</dbReference>
<reference evidence="6 7" key="1">
    <citation type="journal article" date="2009" name="J. Bacteriol.">
        <title>Draft genome sequence of the extremely acidophilic bacterium Acidithiobacillus caldus ATCC 51756 reveals metabolic versatility in the genus Acidithiobacillus.</title>
        <authorList>
            <person name="Valdes J."/>
            <person name="Quatrini R."/>
            <person name="Hallberg K."/>
            <person name="Dopson M."/>
            <person name="Valenzuela P.D."/>
            <person name="Holmes D.S."/>
        </authorList>
    </citation>
    <scope>NUCLEOTIDE SEQUENCE [LARGE SCALE GENOMIC DNA]</scope>
    <source>
        <strain evidence="7">ATCC 51756 / DSM 8584 / KU</strain>
    </source>
</reference>
<sequence length="107" mass="11202">MSSVESLDALLSQLRNLAGQAQGLKVPAASSAGATGFAETLKGMVEGVNQEQAQANQLQNSFASGDPAVSLSQVMVASQKADLSFQTMLQVRNKLVSAYQDIMNIQA</sequence>
<accession>A0A059ZU26</accession>
<dbReference type="GO" id="GO:0009425">
    <property type="term" value="C:bacterial-type flagellum basal body"/>
    <property type="evidence" value="ECO:0007669"/>
    <property type="project" value="UniProtKB-SubCell"/>
</dbReference>
<evidence type="ECO:0000256" key="4">
    <source>
        <dbReference type="HAMAP-Rule" id="MF_00724"/>
    </source>
</evidence>
<evidence type="ECO:0000256" key="5">
    <source>
        <dbReference type="NCBIfam" id="TIGR00205"/>
    </source>
</evidence>
<organism evidence="6 7">
    <name type="scientific">Acidithiobacillus caldus (strain ATCC 51756 / DSM 8584 / KU)</name>
    <dbReference type="NCBI Taxonomy" id="637389"/>
    <lineage>
        <taxon>Bacteria</taxon>
        <taxon>Pseudomonadati</taxon>
        <taxon>Pseudomonadota</taxon>
        <taxon>Acidithiobacillia</taxon>
        <taxon>Acidithiobacillales</taxon>
        <taxon>Acidithiobacillaceae</taxon>
        <taxon>Acidithiobacillus</taxon>
    </lineage>
</organism>
<dbReference type="Proteomes" id="UP000005522">
    <property type="component" value="Chromosome"/>
</dbReference>
<dbReference type="GO" id="GO:0071973">
    <property type="term" value="P:bacterial-type flagellum-dependent cell motility"/>
    <property type="evidence" value="ECO:0007669"/>
    <property type="project" value="InterPro"/>
</dbReference>
<dbReference type="EMBL" id="CP005986">
    <property type="protein sequence ID" value="AIA55120.1"/>
    <property type="molecule type" value="Genomic_DNA"/>
</dbReference>
<evidence type="ECO:0000256" key="3">
    <source>
        <dbReference type="ARBA" id="ARBA00023143"/>
    </source>
</evidence>
<evidence type="ECO:0000256" key="2">
    <source>
        <dbReference type="ARBA" id="ARBA00009272"/>
    </source>
</evidence>
<dbReference type="Pfam" id="PF02049">
    <property type="entry name" value="FliE"/>
    <property type="match status" value="1"/>
</dbReference>
<dbReference type="GO" id="GO:0005198">
    <property type="term" value="F:structural molecule activity"/>
    <property type="evidence" value="ECO:0007669"/>
    <property type="project" value="UniProtKB-UniRule"/>
</dbReference>
<keyword evidence="3 4" id="KW-0975">Bacterial flagellum</keyword>
<dbReference type="AlphaFoldDB" id="A0A059ZU26"/>
<dbReference type="PANTHER" id="PTHR34653:SF1">
    <property type="entry name" value="FLAGELLAR HOOK-BASAL BODY COMPLEX PROTEIN FLIE"/>
    <property type="match status" value="1"/>
</dbReference>
<dbReference type="RefSeq" id="WP_004871980.1">
    <property type="nucleotide sequence ID" value="NZ_CP005986.1"/>
</dbReference>
<dbReference type="eggNOG" id="COG1677">
    <property type="taxonomic scope" value="Bacteria"/>
</dbReference>